<organism evidence="1 2">
    <name type="scientific">Larinioides sclopetarius</name>
    <dbReference type="NCBI Taxonomy" id="280406"/>
    <lineage>
        <taxon>Eukaryota</taxon>
        <taxon>Metazoa</taxon>
        <taxon>Ecdysozoa</taxon>
        <taxon>Arthropoda</taxon>
        <taxon>Chelicerata</taxon>
        <taxon>Arachnida</taxon>
        <taxon>Araneae</taxon>
        <taxon>Araneomorphae</taxon>
        <taxon>Entelegynae</taxon>
        <taxon>Araneoidea</taxon>
        <taxon>Araneidae</taxon>
        <taxon>Larinioides</taxon>
    </lineage>
</organism>
<dbReference type="EMBL" id="CAXIEN010000945">
    <property type="protein sequence ID" value="CAL1301903.1"/>
    <property type="molecule type" value="Genomic_DNA"/>
</dbReference>
<proteinExistence type="predicted"/>
<evidence type="ECO:0000313" key="2">
    <source>
        <dbReference type="Proteomes" id="UP001497382"/>
    </source>
</evidence>
<protein>
    <submittedName>
        <fullName evidence="1">Uncharacterized protein</fullName>
    </submittedName>
</protein>
<gene>
    <name evidence="1" type="ORF">LARSCL_LOCUS22770</name>
</gene>
<reference evidence="1 2" key="1">
    <citation type="submission" date="2024-04" db="EMBL/GenBank/DDBJ databases">
        <authorList>
            <person name="Rising A."/>
            <person name="Reimegard J."/>
            <person name="Sonavane S."/>
            <person name="Akerstrom W."/>
            <person name="Nylinder S."/>
            <person name="Hedman E."/>
            <person name="Kallberg Y."/>
        </authorList>
    </citation>
    <scope>NUCLEOTIDE SEQUENCE [LARGE SCALE GENOMIC DNA]</scope>
</reference>
<sequence length="56" mass="6291">MCGGKPVALKTCWRKISSFQILKRANLSYGRTWGHTTKCCAAPFAECHIQLQDTFS</sequence>
<dbReference type="AlphaFoldDB" id="A0AAV2C1Q2"/>
<accession>A0AAV2C1Q2</accession>
<keyword evidence="2" id="KW-1185">Reference proteome</keyword>
<dbReference type="Proteomes" id="UP001497382">
    <property type="component" value="Unassembled WGS sequence"/>
</dbReference>
<evidence type="ECO:0000313" key="1">
    <source>
        <dbReference type="EMBL" id="CAL1301903.1"/>
    </source>
</evidence>
<name>A0AAV2C1Q2_9ARAC</name>
<comment type="caution">
    <text evidence="1">The sequence shown here is derived from an EMBL/GenBank/DDBJ whole genome shotgun (WGS) entry which is preliminary data.</text>
</comment>